<dbReference type="GO" id="GO:0046872">
    <property type="term" value="F:metal ion binding"/>
    <property type="evidence" value="ECO:0007669"/>
    <property type="project" value="UniProtKB-KW"/>
</dbReference>
<dbReference type="GO" id="GO:0016020">
    <property type="term" value="C:membrane"/>
    <property type="evidence" value="ECO:0007669"/>
    <property type="project" value="TreeGrafter"/>
</dbReference>
<keyword evidence="1 6" id="KW-0645">Protease</keyword>
<evidence type="ECO:0000256" key="4">
    <source>
        <dbReference type="ARBA" id="ARBA00022833"/>
    </source>
</evidence>
<keyword evidence="3 6" id="KW-0378">Hydrolase</keyword>
<protein>
    <recommendedName>
        <fullName evidence="7">Peptidase M48 domain-containing protein</fullName>
    </recommendedName>
</protein>
<dbReference type="PANTHER" id="PTHR22726">
    <property type="entry name" value="METALLOENDOPEPTIDASE OMA1"/>
    <property type="match status" value="1"/>
</dbReference>
<comment type="caution">
    <text evidence="8">The sequence shown here is derived from an EMBL/GenBank/DDBJ whole genome shotgun (WGS) entry which is preliminary data.</text>
</comment>
<organism evidence="8 9">
    <name type="scientific">Muiribacterium halophilum</name>
    <dbReference type="NCBI Taxonomy" id="2053465"/>
    <lineage>
        <taxon>Bacteria</taxon>
        <taxon>Candidatus Muiribacteriota</taxon>
        <taxon>Candidatus Muiribacteriia</taxon>
        <taxon>Candidatus Muiribacteriales</taxon>
        <taxon>Candidatus Muiribacteriaceae</taxon>
        <taxon>Candidatus Muiribacterium</taxon>
    </lineage>
</organism>
<dbReference type="Pfam" id="PF01435">
    <property type="entry name" value="Peptidase_M48"/>
    <property type="match status" value="1"/>
</dbReference>
<dbReference type="PANTHER" id="PTHR22726:SF1">
    <property type="entry name" value="METALLOENDOPEPTIDASE OMA1, MITOCHONDRIAL"/>
    <property type="match status" value="1"/>
</dbReference>
<dbReference type="AlphaFoldDB" id="A0A2N5ZLI7"/>
<evidence type="ECO:0000259" key="7">
    <source>
        <dbReference type="Pfam" id="PF01435"/>
    </source>
</evidence>
<dbReference type="GO" id="GO:0004222">
    <property type="term" value="F:metalloendopeptidase activity"/>
    <property type="evidence" value="ECO:0007669"/>
    <property type="project" value="InterPro"/>
</dbReference>
<reference evidence="8 9" key="1">
    <citation type="submission" date="2017-11" db="EMBL/GenBank/DDBJ databases">
        <title>Genome-resolved metagenomics identifies genetic mobility, metabolic interactions, and unexpected diversity in perchlorate-reducing communities.</title>
        <authorList>
            <person name="Barnum T.P."/>
            <person name="Figueroa I.A."/>
            <person name="Carlstrom C.I."/>
            <person name="Lucas L.N."/>
            <person name="Engelbrektson A.L."/>
            <person name="Coates J.D."/>
        </authorList>
    </citation>
    <scope>NUCLEOTIDE SEQUENCE [LARGE SCALE GENOMIC DNA]</scope>
    <source>
        <strain evidence="8">BM706</strain>
    </source>
</reference>
<comment type="similarity">
    <text evidence="6">Belongs to the peptidase M48 family.</text>
</comment>
<dbReference type="Proteomes" id="UP000234857">
    <property type="component" value="Unassembled WGS sequence"/>
</dbReference>
<dbReference type="Gene3D" id="3.30.2010.10">
    <property type="entry name" value="Metalloproteases ('zincins'), catalytic domain"/>
    <property type="match status" value="1"/>
</dbReference>
<dbReference type="InterPro" id="IPR051156">
    <property type="entry name" value="Mito/Outer_Membr_Metalloprot"/>
</dbReference>
<dbReference type="GO" id="GO:0051603">
    <property type="term" value="P:proteolysis involved in protein catabolic process"/>
    <property type="evidence" value="ECO:0007669"/>
    <property type="project" value="TreeGrafter"/>
</dbReference>
<sequence>MNIKKVFICLILIVLIYVPSFPKNVVKEVLKGTERNLEIILGEVSSLSVRATTRILPVNHPDHIRMRRISKRLVENVNRKNIRYYFKVLDLDYPNAFALPGGRIYITKKLIDMSDDEELACVIGHEIGHIEKKHSIRAFERQLITAKILDYYSKKSKTVKDNEKLIAIANAIFNELRYSRENEREADKYSVDITVKSGYNPYGMIRFFNKLLKLNKGHEDDSLKMLRTHPLTKERIQYTSEYIRKKLH</sequence>
<name>A0A2N5ZLI7_MUIH1</name>
<evidence type="ECO:0000256" key="6">
    <source>
        <dbReference type="RuleBase" id="RU003983"/>
    </source>
</evidence>
<comment type="cofactor">
    <cofactor evidence="6">
        <name>Zn(2+)</name>
        <dbReference type="ChEBI" id="CHEBI:29105"/>
    </cofactor>
    <text evidence="6">Binds 1 zinc ion per subunit.</text>
</comment>
<feature type="domain" description="Peptidase M48" evidence="7">
    <location>
        <begin position="66"/>
        <end position="239"/>
    </location>
</feature>
<keyword evidence="2" id="KW-0479">Metal-binding</keyword>
<evidence type="ECO:0000313" key="8">
    <source>
        <dbReference type="EMBL" id="PLX19524.1"/>
    </source>
</evidence>
<evidence type="ECO:0000256" key="5">
    <source>
        <dbReference type="ARBA" id="ARBA00023049"/>
    </source>
</evidence>
<accession>A0A2N5ZLI7</accession>
<gene>
    <name evidence="8" type="ORF">C0601_01325</name>
</gene>
<keyword evidence="4 6" id="KW-0862">Zinc</keyword>
<dbReference type="InterPro" id="IPR001915">
    <property type="entry name" value="Peptidase_M48"/>
</dbReference>
<evidence type="ECO:0000313" key="9">
    <source>
        <dbReference type="Proteomes" id="UP000234857"/>
    </source>
</evidence>
<evidence type="ECO:0000256" key="1">
    <source>
        <dbReference type="ARBA" id="ARBA00022670"/>
    </source>
</evidence>
<dbReference type="EMBL" id="PKTG01000025">
    <property type="protein sequence ID" value="PLX19524.1"/>
    <property type="molecule type" value="Genomic_DNA"/>
</dbReference>
<evidence type="ECO:0000256" key="2">
    <source>
        <dbReference type="ARBA" id="ARBA00022723"/>
    </source>
</evidence>
<evidence type="ECO:0000256" key="3">
    <source>
        <dbReference type="ARBA" id="ARBA00022801"/>
    </source>
</evidence>
<keyword evidence="5 6" id="KW-0482">Metalloprotease</keyword>
<proteinExistence type="inferred from homology"/>